<dbReference type="Proteomes" id="UP000473699">
    <property type="component" value="Unassembled WGS sequence"/>
</dbReference>
<dbReference type="SUPFAM" id="SSF53807">
    <property type="entry name" value="Helical backbone' metal receptor"/>
    <property type="match status" value="1"/>
</dbReference>
<evidence type="ECO:0000256" key="2">
    <source>
        <dbReference type="ARBA" id="ARBA00022448"/>
    </source>
</evidence>
<reference evidence="6 7" key="1">
    <citation type="submission" date="2019-08" db="EMBL/GenBank/DDBJ databases">
        <title>In-depth cultivation of the pig gut microbiome towards novel bacterial diversity and tailored functional studies.</title>
        <authorList>
            <person name="Wylensek D."/>
            <person name="Hitch T.C.A."/>
            <person name="Clavel T."/>
        </authorList>
    </citation>
    <scope>NUCLEOTIDE SEQUENCE [LARGE SCALE GENOMIC DNA]</scope>
    <source>
        <strain evidence="6 7">SM-530-WT-4B</strain>
    </source>
</reference>
<dbReference type="InterPro" id="IPR006127">
    <property type="entry name" value="ZnuA-like"/>
</dbReference>
<organism evidence="6 7">
    <name type="scientific">Pyramidobacter porci</name>
    <dbReference type="NCBI Taxonomy" id="2605789"/>
    <lineage>
        <taxon>Bacteria</taxon>
        <taxon>Thermotogati</taxon>
        <taxon>Synergistota</taxon>
        <taxon>Synergistia</taxon>
        <taxon>Synergistales</taxon>
        <taxon>Dethiosulfovibrionaceae</taxon>
        <taxon>Pyramidobacter</taxon>
    </lineage>
</organism>
<dbReference type="RefSeq" id="WP_154528846.1">
    <property type="nucleotide sequence ID" value="NZ_VUNH01000006.1"/>
</dbReference>
<feature type="chain" id="PRO_5026782286" evidence="5">
    <location>
        <begin position="22"/>
        <end position="347"/>
    </location>
</feature>
<dbReference type="EMBL" id="VUNH01000006">
    <property type="protein sequence ID" value="MST55755.1"/>
    <property type="molecule type" value="Genomic_DNA"/>
</dbReference>
<keyword evidence="2" id="KW-0813">Transport</keyword>
<feature type="compositionally biased region" description="Basic and acidic residues" evidence="4">
    <location>
        <begin position="128"/>
        <end position="169"/>
    </location>
</feature>
<protein>
    <submittedName>
        <fullName evidence="6">Zinc ABC transporter substrate-binding protein</fullName>
    </submittedName>
</protein>
<sequence length="347" mass="38687">MKKKIFALCAAMIFAGGAAFAAPAANAEKLSVICSNFAEYDFVRQITGDAANVKMLLRPGMESHSFDPTVKDILDLQNCGLFVYVGGDSDAWVDKVLASFDKDKGPHVVKLMDLVETVPEEIVEGMQHDHDHDHDGDNDHEHAHHDHGPDCDHGNDHDAGEEAHHHHDGEEPELDEHVWTAPENAIQIVKKLSEVIAGLDPENKARYASRAAAYLEQLRRLDKDFRELIDGSKRREIIVGDRFPFLYFCREFGLKYYAAFPGCSTETEPNPETVAFLIDKVKRDGIPVVFHIELSNGQMARAIADATGAQVRLLNAVHNVSAEDFEKGITYLDLMRHNLNVLKEALN</sequence>
<evidence type="ECO:0000256" key="5">
    <source>
        <dbReference type="SAM" id="SignalP"/>
    </source>
</evidence>
<evidence type="ECO:0000256" key="1">
    <source>
        <dbReference type="ARBA" id="ARBA00011028"/>
    </source>
</evidence>
<dbReference type="Pfam" id="PF01297">
    <property type="entry name" value="ZnuA"/>
    <property type="match status" value="1"/>
</dbReference>
<dbReference type="InterPro" id="IPR050492">
    <property type="entry name" value="Bact_metal-bind_prot9"/>
</dbReference>
<keyword evidence="7" id="KW-1185">Reference proteome</keyword>
<gene>
    <name evidence="6" type="ORF">FYJ74_06885</name>
</gene>
<feature type="region of interest" description="Disordered" evidence="4">
    <location>
        <begin position="128"/>
        <end position="174"/>
    </location>
</feature>
<evidence type="ECO:0000256" key="3">
    <source>
        <dbReference type="ARBA" id="ARBA00022729"/>
    </source>
</evidence>
<name>A0A6L5YCC0_9BACT</name>
<evidence type="ECO:0000256" key="4">
    <source>
        <dbReference type="SAM" id="MobiDB-lite"/>
    </source>
</evidence>
<dbReference type="GO" id="GO:0046872">
    <property type="term" value="F:metal ion binding"/>
    <property type="evidence" value="ECO:0007669"/>
    <property type="project" value="InterPro"/>
</dbReference>
<dbReference type="GO" id="GO:0030001">
    <property type="term" value="P:metal ion transport"/>
    <property type="evidence" value="ECO:0007669"/>
    <property type="project" value="InterPro"/>
</dbReference>
<accession>A0A6L5YCC0</accession>
<feature type="signal peptide" evidence="5">
    <location>
        <begin position="1"/>
        <end position="21"/>
    </location>
</feature>
<evidence type="ECO:0000313" key="7">
    <source>
        <dbReference type="Proteomes" id="UP000473699"/>
    </source>
</evidence>
<comment type="caution">
    <text evidence="6">The sequence shown here is derived from an EMBL/GenBank/DDBJ whole genome shotgun (WGS) entry which is preliminary data.</text>
</comment>
<comment type="similarity">
    <text evidence="1">Belongs to the bacterial solute-binding protein 9 family.</text>
</comment>
<dbReference type="Gene3D" id="3.40.50.1980">
    <property type="entry name" value="Nitrogenase molybdenum iron protein domain"/>
    <property type="match status" value="3"/>
</dbReference>
<dbReference type="PANTHER" id="PTHR42953">
    <property type="entry name" value="HIGH-AFFINITY ZINC UPTAKE SYSTEM PROTEIN ZNUA-RELATED"/>
    <property type="match status" value="1"/>
</dbReference>
<dbReference type="AlphaFoldDB" id="A0A6L5YCC0"/>
<dbReference type="PANTHER" id="PTHR42953:SF3">
    <property type="entry name" value="HIGH-AFFINITY ZINC UPTAKE SYSTEM PROTEIN ZNUA"/>
    <property type="match status" value="1"/>
</dbReference>
<keyword evidence="3 5" id="KW-0732">Signal</keyword>
<evidence type="ECO:0000313" key="6">
    <source>
        <dbReference type="EMBL" id="MST55755.1"/>
    </source>
</evidence>
<proteinExistence type="inferred from homology"/>